<evidence type="ECO:0000313" key="3">
    <source>
        <dbReference type="Proteomes" id="UP000824176"/>
    </source>
</evidence>
<sequence>MIKNIIIILMILFCFYACKNIEQPLKDNITKNDNISLDNSTITKDNITDTETVINFYTNVYGKKVTEIYKLNNSSKTSVKENAEIMQLLSNYSDNSCINMIKKYLGQYNINDKITDVYIGYTNYTIYEPTVLHIAAICGELNVIKLLLDFGADIYALDGNGENVIDAAYHINESSIIDIIDKENYNEFRK</sequence>
<keyword evidence="1" id="KW-0040">ANK repeat</keyword>
<dbReference type="SUPFAM" id="SSF48403">
    <property type="entry name" value="Ankyrin repeat"/>
    <property type="match status" value="1"/>
</dbReference>
<dbReference type="Proteomes" id="UP000824176">
    <property type="component" value="Unassembled WGS sequence"/>
</dbReference>
<proteinExistence type="predicted"/>
<evidence type="ECO:0000313" key="2">
    <source>
        <dbReference type="EMBL" id="HIZ89579.1"/>
    </source>
</evidence>
<dbReference type="AlphaFoldDB" id="A0A9D2GUF3"/>
<evidence type="ECO:0000256" key="1">
    <source>
        <dbReference type="PROSITE-ProRule" id="PRU00023"/>
    </source>
</evidence>
<reference evidence="2" key="2">
    <citation type="submission" date="2021-04" db="EMBL/GenBank/DDBJ databases">
        <authorList>
            <person name="Gilroy R."/>
        </authorList>
    </citation>
    <scope>NUCLEOTIDE SEQUENCE</scope>
    <source>
        <strain evidence="2">ChiW4-1371</strain>
    </source>
</reference>
<dbReference type="EMBL" id="DXAQ01000100">
    <property type="protein sequence ID" value="HIZ89579.1"/>
    <property type="molecule type" value="Genomic_DNA"/>
</dbReference>
<dbReference type="Gene3D" id="1.25.40.20">
    <property type="entry name" value="Ankyrin repeat-containing domain"/>
    <property type="match status" value="1"/>
</dbReference>
<comment type="caution">
    <text evidence="2">The sequence shown here is derived from an EMBL/GenBank/DDBJ whole genome shotgun (WGS) entry which is preliminary data.</text>
</comment>
<dbReference type="Pfam" id="PF13637">
    <property type="entry name" value="Ank_4"/>
    <property type="match status" value="1"/>
</dbReference>
<reference evidence="2" key="1">
    <citation type="journal article" date="2021" name="PeerJ">
        <title>Extensive microbial diversity within the chicken gut microbiome revealed by metagenomics and culture.</title>
        <authorList>
            <person name="Gilroy R."/>
            <person name="Ravi A."/>
            <person name="Getino M."/>
            <person name="Pursley I."/>
            <person name="Horton D.L."/>
            <person name="Alikhan N.F."/>
            <person name="Baker D."/>
            <person name="Gharbi K."/>
            <person name="Hall N."/>
            <person name="Watson M."/>
            <person name="Adriaenssens E.M."/>
            <person name="Foster-Nyarko E."/>
            <person name="Jarju S."/>
            <person name="Secka A."/>
            <person name="Antonio M."/>
            <person name="Oren A."/>
            <person name="Chaudhuri R.R."/>
            <person name="La Ragione R."/>
            <person name="Hildebrand F."/>
            <person name="Pallen M.J."/>
        </authorList>
    </citation>
    <scope>NUCLEOTIDE SEQUENCE</scope>
    <source>
        <strain evidence="2">ChiW4-1371</strain>
    </source>
</reference>
<gene>
    <name evidence="2" type="ORF">H9804_06515</name>
</gene>
<organism evidence="2 3">
    <name type="scientific">Candidatus Mucispirillum faecigallinarum</name>
    <dbReference type="NCBI Taxonomy" id="2838699"/>
    <lineage>
        <taxon>Bacteria</taxon>
        <taxon>Pseudomonadati</taxon>
        <taxon>Deferribacterota</taxon>
        <taxon>Deferribacteres</taxon>
        <taxon>Deferribacterales</taxon>
        <taxon>Mucispirillaceae</taxon>
        <taxon>Mucispirillum</taxon>
    </lineage>
</organism>
<dbReference type="PROSITE" id="PS50088">
    <property type="entry name" value="ANK_REPEAT"/>
    <property type="match status" value="1"/>
</dbReference>
<dbReference type="InterPro" id="IPR036770">
    <property type="entry name" value="Ankyrin_rpt-contain_sf"/>
</dbReference>
<dbReference type="SMART" id="SM00248">
    <property type="entry name" value="ANK"/>
    <property type="match status" value="1"/>
</dbReference>
<name>A0A9D2GUF3_9BACT</name>
<dbReference type="InterPro" id="IPR002110">
    <property type="entry name" value="Ankyrin_rpt"/>
</dbReference>
<feature type="repeat" description="ANK" evidence="1">
    <location>
        <begin position="127"/>
        <end position="159"/>
    </location>
</feature>
<accession>A0A9D2GUF3</accession>
<dbReference type="PROSITE" id="PS50297">
    <property type="entry name" value="ANK_REP_REGION"/>
    <property type="match status" value="1"/>
</dbReference>
<protein>
    <submittedName>
        <fullName evidence="2">Ankyrin repeat domain-containing protein</fullName>
    </submittedName>
</protein>